<evidence type="ECO:0000256" key="5">
    <source>
        <dbReference type="ARBA" id="ARBA00022553"/>
    </source>
</evidence>
<dbReference type="SMART" id="SM00388">
    <property type="entry name" value="HisKA"/>
    <property type="match status" value="1"/>
</dbReference>
<reference evidence="23" key="1">
    <citation type="journal article" date="2023" name="Comput. Struct. Biotechnol. J.">
        <title>Discovery of a novel marine Bacteroidetes with a rich repertoire of carbohydrate-active enzymes.</title>
        <authorList>
            <person name="Chen B."/>
            <person name="Liu G."/>
            <person name="Chen Q."/>
            <person name="Wang H."/>
            <person name="Liu L."/>
            <person name="Tang K."/>
        </authorList>
    </citation>
    <scope>NUCLEOTIDE SEQUENCE</scope>
    <source>
        <strain evidence="23">TK19036</strain>
    </source>
</reference>
<dbReference type="CDD" id="cd17546">
    <property type="entry name" value="REC_hyHK_CKI1_RcsC-like"/>
    <property type="match status" value="1"/>
</dbReference>
<dbReference type="PROSITE" id="PS50894">
    <property type="entry name" value="HPT"/>
    <property type="match status" value="1"/>
</dbReference>
<organism evidence="23">
    <name type="scientific">Roseihalotalea indica</name>
    <dbReference type="NCBI Taxonomy" id="2867963"/>
    <lineage>
        <taxon>Bacteria</taxon>
        <taxon>Pseudomonadati</taxon>
        <taxon>Bacteroidota</taxon>
        <taxon>Cytophagia</taxon>
        <taxon>Cytophagales</taxon>
        <taxon>Catalimonadaceae</taxon>
        <taxon>Roseihalotalea</taxon>
    </lineage>
</organism>
<comment type="subcellular location">
    <subcellularLocation>
        <location evidence="2">Cell membrane</location>
        <topology evidence="2">Multi-pass membrane protein</topology>
    </subcellularLocation>
</comment>
<evidence type="ECO:0000256" key="12">
    <source>
        <dbReference type="ARBA" id="ARBA00023012"/>
    </source>
</evidence>
<evidence type="ECO:0000256" key="3">
    <source>
        <dbReference type="ARBA" id="ARBA00012438"/>
    </source>
</evidence>
<dbReference type="Gene3D" id="3.30.565.10">
    <property type="entry name" value="Histidine kinase-like ATPase, C-terminal domain"/>
    <property type="match status" value="1"/>
</dbReference>
<evidence type="ECO:0000313" key="23">
    <source>
        <dbReference type="EMBL" id="WKN36769.1"/>
    </source>
</evidence>
<dbReference type="GO" id="GO:0005886">
    <property type="term" value="C:plasma membrane"/>
    <property type="evidence" value="ECO:0007669"/>
    <property type="project" value="UniProtKB-SubCell"/>
</dbReference>
<dbReference type="SUPFAM" id="SSF55785">
    <property type="entry name" value="PYP-like sensor domain (PAS domain)"/>
    <property type="match status" value="4"/>
</dbReference>
<evidence type="ECO:0000256" key="13">
    <source>
        <dbReference type="ARBA" id="ARBA00023136"/>
    </source>
</evidence>
<dbReference type="EC" id="2.7.13.3" evidence="3"/>
<dbReference type="AlphaFoldDB" id="A0AA49GN07"/>
<dbReference type="FunFam" id="1.10.287.130:FF:000002">
    <property type="entry name" value="Two-component osmosensing histidine kinase"/>
    <property type="match status" value="1"/>
</dbReference>
<evidence type="ECO:0000256" key="10">
    <source>
        <dbReference type="ARBA" id="ARBA00022840"/>
    </source>
</evidence>
<dbReference type="GO" id="GO:0005524">
    <property type="term" value="F:ATP binding"/>
    <property type="evidence" value="ECO:0007669"/>
    <property type="project" value="UniProtKB-KW"/>
</dbReference>
<dbReference type="Pfam" id="PF02518">
    <property type="entry name" value="HATPase_c"/>
    <property type="match status" value="1"/>
</dbReference>
<dbReference type="Gene3D" id="1.20.120.160">
    <property type="entry name" value="HPT domain"/>
    <property type="match status" value="1"/>
</dbReference>
<evidence type="ECO:0000256" key="11">
    <source>
        <dbReference type="ARBA" id="ARBA00022989"/>
    </source>
</evidence>
<feature type="domain" description="PAS" evidence="20">
    <location>
        <begin position="167"/>
        <end position="237"/>
    </location>
</feature>
<evidence type="ECO:0000256" key="1">
    <source>
        <dbReference type="ARBA" id="ARBA00000085"/>
    </source>
</evidence>
<reference evidence="23" key="2">
    <citation type="journal article" date="2024" name="Antonie Van Leeuwenhoek">
        <title>Roseihalotalea indica gen. nov., sp. nov., a halophilic Bacteroidetes from mesopelagic Southwest Indian Ocean with higher carbohydrate metabolic potential.</title>
        <authorList>
            <person name="Chen B."/>
            <person name="Zhang M."/>
            <person name="Lin D."/>
            <person name="Ye J."/>
            <person name="Tang K."/>
        </authorList>
    </citation>
    <scope>NUCLEOTIDE SEQUENCE</scope>
    <source>
        <strain evidence="23">TK19036</strain>
    </source>
</reference>
<dbReference type="SUPFAM" id="SSF47384">
    <property type="entry name" value="Homodimeric domain of signal transducing histidine kinase"/>
    <property type="match status" value="1"/>
</dbReference>
<feature type="modified residue" description="Phosphohistidine" evidence="16">
    <location>
        <position position="1161"/>
    </location>
</feature>
<dbReference type="GO" id="GO:0000155">
    <property type="term" value="F:phosphorelay sensor kinase activity"/>
    <property type="evidence" value="ECO:0007669"/>
    <property type="project" value="InterPro"/>
</dbReference>
<dbReference type="InterPro" id="IPR036890">
    <property type="entry name" value="HATPase_C_sf"/>
</dbReference>
<keyword evidence="8" id="KW-0547">Nucleotide-binding</keyword>
<dbReference type="SUPFAM" id="SSF55781">
    <property type="entry name" value="GAF domain-like"/>
    <property type="match status" value="1"/>
</dbReference>
<comment type="subunit">
    <text evidence="14">At low DSF concentrations, interacts with RpfF.</text>
</comment>
<sequence length="1224" mass="139850">MNSSEQLSALKKENERLRAEIARLRHPQNPPEGLGQSDSISFAYLQNSLIHAELLAVSTDEEGKIIFCNHAFSEAVGRSPEEVRGRNLFEEFVPLRGEKLTIHRFIELTAKRGVSENIKRSIRTSSGHILTINIQSIILHDQGRQGLTVIAEDITQHKRVQKELLQSNKKLAELYDNAYDLIIVANQDGKVIFANKAFYDKLKYRQKDLEQRSFLNIVQEPYRQNAELLWKRVLSGEHPGKFRSALESSGGERIHVSGTLTTGMQDEGVVVRGVFHDISDQVRSDRARSLYYSITNLVLQSPNLDHLYYNIHRELRKAVDAEDLIIAIWNNEELDFVYQDSQHPDRMENPQQREALMDLSDYAISLNRPLFLHEDDIIELREANVIRSMPVLPKIWIGIPLQTRGRVVGILVLQNFDKEDSLSSRDFELLDFISGQVAMVVERKRNDEELRDHTGRLKAIFESSTHLIWSVDSDFRLTNFNRNFEYTFRSHFGAGPVVGEIYNPLDQRITQQYLDQWKEKYLEVFDGNIAHFEAKMRFGKDVDIWKSVYLNPIYREDGSIREVSGIAHDITQRRKSEIALLESEEKFRTIFESFQDIYFRCRLDGTIIMISPSIRELTAYETYEVLGKDITNYYLYDKKTKNLIRQLVKNKRVRNFEATVIKKNGQLIPCICNVRLVGNLSGKETEIEGVVRDITKLKETTQALQKAKDFAEQSLRAKEAFLANMSHEIRTPMNGVISMIDLLADTSLNGEQADYVQTIKHSSETLLTILNDILDLSKIEAGKMQLHKTALPIRQVLEKLYSLFTQQASFKNILFRYQISEEVPEYLWIDETRLLQIMSNLTANAIKFTEEGEIVIQIEKVKRDAPKPVERELTIRVAVHDSGIGISKKDQKALFKNFNQVDPSTSKKYKGTGLGLSIARQLTRLMQGDIGVDSVPGKGSTFWFTFLTEEAKREAVVETPREEAITVFSEITPKILVVDDNSINRKVVSELLRKSGCEVVLASSGEEAIRTVQKRSFDVIYMDIQMPKMDGIEATRRIRALDLAETPPIVALTAYSLPGDKEKFMAAGMDDYLSKPIRKNIITKTASLLGYGNEDASAEPEKPVEVQIINWETLASLEKYGGKELVFESLQEFEMEAKELLADAASALKKNDYPQILSKLHTLKGNAGTLGVERVAQFAKLIEGNLKNQDTTNLTKDFKTLKSEFQKFQHNYNQSINKTNKEHV</sequence>
<dbReference type="NCBIfam" id="TIGR00229">
    <property type="entry name" value="sensory_box"/>
    <property type="match status" value="4"/>
</dbReference>
<dbReference type="Pfam" id="PF01627">
    <property type="entry name" value="Hpt"/>
    <property type="match status" value="1"/>
</dbReference>
<dbReference type="Pfam" id="PF13426">
    <property type="entry name" value="PAS_9"/>
    <property type="match status" value="3"/>
</dbReference>
<evidence type="ECO:0000256" key="15">
    <source>
        <dbReference type="ARBA" id="ARBA00068150"/>
    </source>
</evidence>
<dbReference type="InterPro" id="IPR011006">
    <property type="entry name" value="CheY-like_superfamily"/>
</dbReference>
<dbReference type="InterPro" id="IPR001789">
    <property type="entry name" value="Sig_transdc_resp-reg_receiver"/>
</dbReference>
<feature type="domain" description="PAS" evidence="20">
    <location>
        <begin position="583"/>
        <end position="650"/>
    </location>
</feature>
<proteinExistence type="predicted"/>
<dbReference type="SMART" id="SM00448">
    <property type="entry name" value="REC"/>
    <property type="match status" value="1"/>
</dbReference>
<evidence type="ECO:0000259" key="19">
    <source>
        <dbReference type="PROSITE" id="PS50110"/>
    </source>
</evidence>
<dbReference type="InterPro" id="IPR004358">
    <property type="entry name" value="Sig_transdc_His_kin-like_C"/>
</dbReference>
<dbReference type="Gene3D" id="3.30.450.20">
    <property type="entry name" value="PAS domain"/>
    <property type="match status" value="4"/>
</dbReference>
<feature type="modified residue" description="4-aspartylphosphate" evidence="17">
    <location>
        <position position="1023"/>
    </location>
</feature>
<dbReference type="Gene3D" id="3.40.50.2300">
    <property type="match status" value="1"/>
</dbReference>
<dbReference type="InterPro" id="IPR003018">
    <property type="entry name" value="GAF"/>
</dbReference>
<feature type="domain" description="PAC" evidence="21">
    <location>
        <begin position="530"/>
        <end position="582"/>
    </location>
</feature>
<dbReference type="InterPro" id="IPR003661">
    <property type="entry name" value="HisK_dim/P_dom"/>
</dbReference>
<keyword evidence="6" id="KW-0808">Transferase</keyword>
<evidence type="ECO:0000256" key="7">
    <source>
        <dbReference type="ARBA" id="ARBA00022692"/>
    </source>
</evidence>
<feature type="domain" description="Histidine kinase" evidence="18">
    <location>
        <begin position="724"/>
        <end position="950"/>
    </location>
</feature>
<keyword evidence="11" id="KW-1133">Transmembrane helix</keyword>
<dbReference type="SMART" id="SM00086">
    <property type="entry name" value="PAC"/>
    <property type="match status" value="3"/>
</dbReference>
<dbReference type="PROSITE" id="PS50113">
    <property type="entry name" value="PAC"/>
    <property type="match status" value="2"/>
</dbReference>
<dbReference type="InterPro" id="IPR000700">
    <property type="entry name" value="PAS-assoc_C"/>
</dbReference>
<keyword evidence="13" id="KW-0472">Membrane</keyword>
<evidence type="ECO:0000259" key="20">
    <source>
        <dbReference type="PROSITE" id="PS50112"/>
    </source>
</evidence>
<evidence type="ECO:0000256" key="17">
    <source>
        <dbReference type="PROSITE-ProRule" id="PRU00169"/>
    </source>
</evidence>
<dbReference type="InterPro" id="IPR036097">
    <property type="entry name" value="HisK_dim/P_sf"/>
</dbReference>
<keyword evidence="5 17" id="KW-0597">Phosphoprotein</keyword>
<feature type="domain" description="PAS" evidence="20">
    <location>
        <begin position="60"/>
        <end position="93"/>
    </location>
</feature>
<name>A0AA49GN07_9BACT</name>
<dbReference type="InterPro" id="IPR005467">
    <property type="entry name" value="His_kinase_dom"/>
</dbReference>
<dbReference type="EMBL" id="CP120682">
    <property type="protein sequence ID" value="WKN36769.1"/>
    <property type="molecule type" value="Genomic_DNA"/>
</dbReference>
<evidence type="ECO:0000256" key="14">
    <source>
        <dbReference type="ARBA" id="ARBA00064003"/>
    </source>
</evidence>
<evidence type="ECO:0000259" key="22">
    <source>
        <dbReference type="PROSITE" id="PS50894"/>
    </source>
</evidence>
<dbReference type="PROSITE" id="PS50112">
    <property type="entry name" value="PAS"/>
    <property type="match status" value="3"/>
</dbReference>
<dbReference type="CDD" id="cd00130">
    <property type="entry name" value="PAS"/>
    <property type="match status" value="3"/>
</dbReference>
<gene>
    <name evidence="23" type="ORF">K4G66_30860</name>
</gene>
<feature type="domain" description="PAC" evidence="21">
    <location>
        <begin position="654"/>
        <end position="706"/>
    </location>
</feature>
<dbReference type="SUPFAM" id="SSF55874">
    <property type="entry name" value="ATPase domain of HSP90 chaperone/DNA topoisomerase II/histidine kinase"/>
    <property type="match status" value="1"/>
</dbReference>
<dbReference type="PROSITE" id="PS50110">
    <property type="entry name" value="RESPONSE_REGULATORY"/>
    <property type="match status" value="1"/>
</dbReference>
<dbReference type="FunFam" id="3.30.565.10:FF:000010">
    <property type="entry name" value="Sensor histidine kinase RcsC"/>
    <property type="match status" value="1"/>
</dbReference>
<evidence type="ECO:0000256" key="2">
    <source>
        <dbReference type="ARBA" id="ARBA00004651"/>
    </source>
</evidence>
<evidence type="ECO:0000256" key="8">
    <source>
        <dbReference type="ARBA" id="ARBA00022741"/>
    </source>
</evidence>
<feature type="domain" description="HPt" evidence="22">
    <location>
        <begin position="1122"/>
        <end position="1215"/>
    </location>
</feature>
<accession>A0AA49GN07</accession>
<dbReference type="Pfam" id="PF00512">
    <property type="entry name" value="HisKA"/>
    <property type="match status" value="1"/>
</dbReference>
<dbReference type="Gene3D" id="3.30.450.40">
    <property type="match status" value="1"/>
</dbReference>
<keyword evidence="12" id="KW-0902">Two-component regulatory system</keyword>
<protein>
    <recommendedName>
        <fullName evidence="15">Sensory/regulatory protein RpfC</fullName>
        <ecNumber evidence="3">2.7.13.3</ecNumber>
    </recommendedName>
</protein>
<evidence type="ECO:0000256" key="9">
    <source>
        <dbReference type="ARBA" id="ARBA00022777"/>
    </source>
</evidence>
<keyword evidence="4" id="KW-1003">Cell membrane</keyword>
<dbReference type="CDD" id="cd00082">
    <property type="entry name" value="HisKA"/>
    <property type="match status" value="1"/>
</dbReference>
<dbReference type="SUPFAM" id="SSF52172">
    <property type="entry name" value="CheY-like"/>
    <property type="match status" value="1"/>
</dbReference>
<feature type="domain" description="Response regulatory" evidence="19">
    <location>
        <begin position="974"/>
        <end position="1090"/>
    </location>
</feature>
<evidence type="ECO:0000259" key="21">
    <source>
        <dbReference type="PROSITE" id="PS50113"/>
    </source>
</evidence>
<dbReference type="CDD" id="cd00088">
    <property type="entry name" value="HPT"/>
    <property type="match status" value="1"/>
</dbReference>
<evidence type="ECO:0000256" key="6">
    <source>
        <dbReference type="ARBA" id="ARBA00022679"/>
    </source>
</evidence>
<evidence type="ECO:0000256" key="16">
    <source>
        <dbReference type="PROSITE-ProRule" id="PRU00110"/>
    </source>
</evidence>
<dbReference type="PRINTS" id="PR00344">
    <property type="entry name" value="BCTRLSENSOR"/>
</dbReference>
<dbReference type="InterPro" id="IPR036641">
    <property type="entry name" value="HPT_dom_sf"/>
</dbReference>
<dbReference type="PANTHER" id="PTHR45339:SF1">
    <property type="entry name" value="HYBRID SIGNAL TRANSDUCTION HISTIDINE KINASE J"/>
    <property type="match status" value="1"/>
</dbReference>
<dbReference type="PROSITE" id="PS50109">
    <property type="entry name" value="HIS_KIN"/>
    <property type="match status" value="1"/>
</dbReference>
<dbReference type="InterPro" id="IPR000014">
    <property type="entry name" value="PAS"/>
</dbReference>
<dbReference type="Pfam" id="PF01590">
    <property type="entry name" value="GAF"/>
    <property type="match status" value="1"/>
</dbReference>
<dbReference type="SMART" id="SM00091">
    <property type="entry name" value="PAS"/>
    <property type="match status" value="4"/>
</dbReference>
<dbReference type="InterPro" id="IPR008207">
    <property type="entry name" value="Sig_transdc_His_kin_Hpt_dom"/>
</dbReference>
<dbReference type="CDD" id="cd16922">
    <property type="entry name" value="HATPase_EvgS-ArcB-TorS-like"/>
    <property type="match status" value="1"/>
</dbReference>
<keyword evidence="10" id="KW-0067">ATP-binding</keyword>
<dbReference type="SMART" id="SM00387">
    <property type="entry name" value="HATPase_c"/>
    <property type="match status" value="1"/>
</dbReference>
<dbReference type="Gene3D" id="1.10.287.130">
    <property type="match status" value="1"/>
</dbReference>
<dbReference type="InterPro" id="IPR035965">
    <property type="entry name" value="PAS-like_dom_sf"/>
</dbReference>
<dbReference type="Pfam" id="PF00072">
    <property type="entry name" value="Response_reg"/>
    <property type="match status" value="1"/>
</dbReference>
<evidence type="ECO:0000256" key="4">
    <source>
        <dbReference type="ARBA" id="ARBA00022475"/>
    </source>
</evidence>
<keyword evidence="9" id="KW-0418">Kinase</keyword>
<evidence type="ECO:0000259" key="18">
    <source>
        <dbReference type="PROSITE" id="PS50109"/>
    </source>
</evidence>
<dbReference type="SUPFAM" id="SSF47226">
    <property type="entry name" value="Histidine-containing phosphotransfer domain, HPT domain"/>
    <property type="match status" value="1"/>
</dbReference>
<keyword evidence="7" id="KW-0812">Transmembrane</keyword>
<dbReference type="InterPro" id="IPR003594">
    <property type="entry name" value="HATPase_dom"/>
</dbReference>
<comment type="catalytic activity">
    <reaction evidence="1">
        <text>ATP + protein L-histidine = ADP + protein N-phospho-L-histidine.</text>
        <dbReference type="EC" id="2.7.13.3"/>
    </reaction>
</comment>
<dbReference type="InterPro" id="IPR001610">
    <property type="entry name" value="PAC"/>
</dbReference>
<dbReference type="PANTHER" id="PTHR45339">
    <property type="entry name" value="HYBRID SIGNAL TRANSDUCTION HISTIDINE KINASE J"/>
    <property type="match status" value="1"/>
</dbReference>
<dbReference type="InterPro" id="IPR029016">
    <property type="entry name" value="GAF-like_dom_sf"/>
</dbReference>